<feature type="region of interest" description="Disordered" evidence="1">
    <location>
        <begin position="156"/>
        <end position="178"/>
    </location>
</feature>
<protein>
    <submittedName>
        <fullName evidence="2">Uncharacterized protein</fullName>
    </submittedName>
</protein>
<name>A0A6A4TMD5_SCOMX</name>
<dbReference type="EMBL" id="VEVO01000003">
    <property type="protein sequence ID" value="KAF0043981.1"/>
    <property type="molecule type" value="Genomic_DNA"/>
</dbReference>
<evidence type="ECO:0000313" key="2">
    <source>
        <dbReference type="EMBL" id="KAF0043981.1"/>
    </source>
</evidence>
<dbReference type="Proteomes" id="UP000438429">
    <property type="component" value="Unassembled WGS sequence"/>
</dbReference>
<proteinExistence type="predicted"/>
<comment type="caution">
    <text evidence="2">The sequence shown here is derived from an EMBL/GenBank/DDBJ whole genome shotgun (WGS) entry which is preliminary data.</text>
</comment>
<organism evidence="2 3">
    <name type="scientific">Scophthalmus maximus</name>
    <name type="common">Turbot</name>
    <name type="synonym">Psetta maxima</name>
    <dbReference type="NCBI Taxonomy" id="52904"/>
    <lineage>
        <taxon>Eukaryota</taxon>
        <taxon>Metazoa</taxon>
        <taxon>Chordata</taxon>
        <taxon>Craniata</taxon>
        <taxon>Vertebrata</taxon>
        <taxon>Euteleostomi</taxon>
        <taxon>Actinopterygii</taxon>
        <taxon>Neopterygii</taxon>
        <taxon>Teleostei</taxon>
        <taxon>Neoteleostei</taxon>
        <taxon>Acanthomorphata</taxon>
        <taxon>Carangaria</taxon>
        <taxon>Pleuronectiformes</taxon>
        <taxon>Pleuronectoidei</taxon>
        <taxon>Scophthalmidae</taxon>
        <taxon>Scophthalmus</taxon>
    </lineage>
</organism>
<gene>
    <name evidence="2" type="ORF">F2P81_003139</name>
</gene>
<sequence>MTGLLVHICCRVVFRSQRAPCLVSACLKSVSTEDISRFVGAVVCNEKIFGQSKPRSSSALERQKWKPAARADEVQLCSRNLASFFLNIQQKNRRALASGPARSSLLQFQSNADKMQMSRRSTVSSVQVQLRNIFVHRVSPCDRSSASDVRQVSDRLLESVNPPSPGPGSGAATLGVRG</sequence>
<evidence type="ECO:0000313" key="3">
    <source>
        <dbReference type="Proteomes" id="UP000438429"/>
    </source>
</evidence>
<evidence type="ECO:0000256" key="1">
    <source>
        <dbReference type="SAM" id="MobiDB-lite"/>
    </source>
</evidence>
<accession>A0A6A4TMD5</accession>
<dbReference type="AlphaFoldDB" id="A0A6A4TMD5"/>
<reference evidence="2 3" key="1">
    <citation type="submission" date="2019-06" db="EMBL/GenBank/DDBJ databases">
        <title>Draft genomes of female and male turbot (Scophthalmus maximus).</title>
        <authorList>
            <person name="Xu H."/>
            <person name="Xu X.-W."/>
            <person name="Shao C."/>
            <person name="Chen S."/>
        </authorList>
    </citation>
    <scope>NUCLEOTIDE SEQUENCE [LARGE SCALE GENOMIC DNA]</scope>
    <source>
        <strain evidence="2">Ysfricsl-2016a</strain>
        <tissue evidence="2">Blood</tissue>
    </source>
</reference>